<accession>M0M7B3</accession>
<reference evidence="2 3" key="1">
    <citation type="journal article" date="2014" name="PLoS Genet.">
        <title>Phylogenetically driven sequencing of extremely halophilic archaea reveals strategies for static and dynamic osmo-response.</title>
        <authorList>
            <person name="Becker E.A."/>
            <person name="Seitzer P.M."/>
            <person name="Tritt A."/>
            <person name="Larsen D."/>
            <person name="Krusor M."/>
            <person name="Yao A.I."/>
            <person name="Wu D."/>
            <person name="Madern D."/>
            <person name="Eisen J.A."/>
            <person name="Darling A.E."/>
            <person name="Facciotti M.T."/>
        </authorList>
    </citation>
    <scope>NUCLEOTIDE SEQUENCE [LARGE SCALE GENOMIC DNA]</scope>
    <source>
        <strain evidence="2 3">JCM 10879</strain>
    </source>
</reference>
<comment type="caution">
    <text evidence="2">The sequence shown here is derived from an EMBL/GenBank/DDBJ whole genome shotgun (WGS) entry which is preliminary data.</text>
</comment>
<organism evidence="2 3">
    <name type="scientific">Halobiforma nitratireducens JCM 10879</name>
    <dbReference type="NCBI Taxonomy" id="1227454"/>
    <lineage>
        <taxon>Archaea</taxon>
        <taxon>Methanobacteriati</taxon>
        <taxon>Methanobacteriota</taxon>
        <taxon>Stenosarchaea group</taxon>
        <taxon>Halobacteria</taxon>
        <taxon>Halobacteriales</taxon>
        <taxon>Natrialbaceae</taxon>
        <taxon>Halobiforma</taxon>
    </lineage>
</organism>
<dbReference type="AlphaFoldDB" id="M0M7B3"/>
<dbReference type="Proteomes" id="UP000011607">
    <property type="component" value="Unassembled WGS sequence"/>
</dbReference>
<dbReference type="PATRIC" id="fig|1227454.3.peg.1053"/>
<protein>
    <recommendedName>
        <fullName evidence="4">CARDB domain-containing protein</fullName>
    </recommendedName>
</protein>
<dbReference type="EMBL" id="AOMA01000063">
    <property type="protein sequence ID" value="EMA41707.1"/>
    <property type="molecule type" value="Genomic_DNA"/>
</dbReference>
<dbReference type="Gene3D" id="2.60.40.10">
    <property type="entry name" value="Immunoglobulins"/>
    <property type="match status" value="2"/>
</dbReference>
<dbReference type="InterPro" id="IPR013783">
    <property type="entry name" value="Ig-like_fold"/>
</dbReference>
<sequence>MYQLNVVPAENQQIEYNHNERVTGDLIDLRSAIATSGETNTPRPVSIALGSQYETRTFTVNPPHPRGTIESVPADGAVSISGNDITDLDDLETHYLVYEPHYNEYTGAPTTVLEHTLLYNDFEGTNLSVADQMMIGDNSVFIPLVDGDLSESGSGTTAVDVESLEGPQTETIDQDVVIELPTTDTEMWTSGTDLPAGATVSPNPDTGHVTITLDGDVFDEVSIARVGVGGEYGEDQLGDFGESKSQPDPTQTFAVEFDDPPPITEGDEGVELITTVTDNETDEQIENASVDFSKQNNGKIHIDRPRSDERTDEVGEATAVVDAVSSGSTTIYGSSGDSSTGLSLEIEESGQEPGFSALEATAGGNINAIEFAYTPTGGLTDPSIDFAVYDGEDVSGTELDSGTDSNPDVDSENILELDGFSSSDTDPPVTIEVVLTDDNVDVVCTGTITDNTDEISIEDGGIDCTSDTADSEFSTAIDDTNEPVVEGETVEVETIVENTGDKDDTQTVELEIEDHGIVDSTELSLESGESEPITVAWETDDGDADTDIDATVSSEDDSDTVQVTVEAEPDPAFFDVSIEETNSPVVEGQTLEVDATIENTGDETGDRTVELETDDEVRDAVGVELEPGESTTVILEWDTVPGFWFFPGDAGTYDADVQSGDDTDTTTVVVEES</sequence>
<name>M0M7B3_9EURY</name>
<keyword evidence="3" id="KW-1185">Reference proteome</keyword>
<feature type="region of interest" description="Disordered" evidence="1">
    <location>
        <begin position="652"/>
        <end position="673"/>
    </location>
</feature>
<evidence type="ECO:0000313" key="3">
    <source>
        <dbReference type="Proteomes" id="UP000011607"/>
    </source>
</evidence>
<dbReference type="STRING" id="1227454.C446_05310"/>
<dbReference type="eggNOG" id="arCOG07560">
    <property type="taxonomic scope" value="Archaea"/>
</dbReference>
<evidence type="ECO:0008006" key="4">
    <source>
        <dbReference type="Google" id="ProtNLM"/>
    </source>
</evidence>
<gene>
    <name evidence="2" type="ORF">C446_05310</name>
</gene>
<proteinExistence type="predicted"/>
<evidence type="ECO:0000256" key="1">
    <source>
        <dbReference type="SAM" id="MobiDB-lite"/>
    </source>
</evidence>
<evidence type="ECO:0000313" key="2">
    <source>
        <dbReference type="EMBL" id="EMA41707.1"/>
    </source>
</evidence>
<dbReference type="eggNOG" id="arCOG02916">
    <property type="taxonomic scope" value="Archaea"/>
</dbReference>